<keyword evidence="3" id="KW-0560">Oxidoreductase</keyword>
<keyword evidence="11" id="KW-1185">Reference proteome</keyword>
<dbReference type="GO" id="GO:0046872">
    <property type="term" value="F:metal ion binding"/>
    <property type="evidence" value="ECO:0007669"/>
    <property type="project" value="UniProtKB-KW"/>
</dbReference>
<dbReference type="EMBL" id="JBJQND010000009">
    <property type="protein sequence ID" value="KAL3866697.1"/>
    <property type="molecule type" value="Genomic_DNA"/>
</dbReference>
<dbReference type="GO" id="GO:0016491">
    <property type="term" value="F:oxidoreductase activity"/>
    <property type="evidence" value="ECO:0007669"/>
    <property type="project" value="UniProtKB-KW"/>
</dbReference>
<evidence type="ECO:0000313" key="11">
    <source>
        <dbReference type="Proteomes" id="UP001634394"/>
    </source>
</evidence>
<feature type="domain" description="Plastocyanin-like" evidence="7">
    <location>
        <begin position="198"/>
        <end position="365"/>
    </location>
</feature>
<accession>A0ABD3VYM4</accession>
<dbReference type="AlphaFoldDB" id="A0ABD3VYM4"/>
<dbReference type="InterPro" id="IPR011706">
    <property type="entry name" value="Cu-oxidase_C"/>
</dbReference>
<dbReference type="PROSITE" id="PS00080">
    <property type="entry name" value="MULTICOPPER_OXIDASE2"/>
    <property type="match status" value="1"/>
</dbReference>
<feature type="domain" description="Plastocyanin-like" evidence="8">
    <location>
        <begin position="465"/>
        <end position="620"/>
    </location>
</feature>
<evidence type="ECO:0000256" key="6">
    <source>
        <dbReference type="SAM" id="SignalP"/>
    </source>
</evidence>
<comment type="similarity">
    <text evidence="1">Belongs to the multicopper oxidase family.</text>
</comment>
<proteinExistence type="inferred from homology"/>
<reference evidence="10 11" key="1">
    <citation type="submission" date="2024-11" db="EMBL/GenBank/DDBJ databases">
        <title>Chromosome-level genome assembly of the freshwater bivalve Anodonta woodiana.</title>
        <authorList>
            <person name="Chen X."/>
        </authorList>
    </citation>
    <scope>NUCLEOTIDE SEQUENCE [LARGE SCALE GENOMIC DNA]</scope>
    <source>
        <strain evidence="10">MN2024</strain>
        <tissue evidence="10">Gills</tissue>
    </source>
</reference>
<keyword evidence="5" id="KW-0472">Membrane</keyword>
<protein>
    <recommendedName>
        <fullName evidence="12">Laccase</fullName>
    </recommendedName>
</protein>
<evidence type="ECO:0008006" key="12">
    <source>
        <dbReference type="Google" id="ProtNLM"/>
    </source>
</evidence>
<dbReference type="InterPro" id="IPR045087">
    <property type="entry name" value="Cu-oxidase_fam"/>
</dbReference>
<feature type="transmembrane region" description="Helical" evidence="5">
    <location>
        <begin position="661"/>
        <end position="681"/>
    </location>
</feature>
<keyword evidence="4" id="KW-0186">Copper</keyword>
<organism evidence="10 11">
    <name type="scientific">Sinanodonta woodiana</name>
    <name type="common">Chinese pond mussel</name>
    <name type="synonym">Anodonta woodiana</name>
    <dbReference type="NCBI Taxonomy" id="1069815"/>
    <lineage>
        <taxon>Eukaryota</taxon>
        <taxon>Metazoa</taxon>
        <taxon>Spiralia</taxon>
        <taxon>Lophotrochozoa</taxon>
        <taxon>Mollusca</taxon>
        <taxon>Bivalvia</taxon>
        <taxon>Autobranchia</taxon>
        <taxon>Heteroconchia</taxon>
        <taxon>Palaeoheterodonta</taxon>
        <taxon>Unionida</taxon>
        <taxon>Unionoidea</taxon>
        <taxon>Unionidae</taxon>
        <taxon>Unioninae</taxon>
        <taxon>Sinanodonta</taxon>
    </lineage>
</organism>
<name>A0ABD3VYM4_SINWO</name>
<evidence type="ECO:0000259" key="9">
    <source>
        <dbReference type="Pfam" id="PF07732"/>
    </source>
</evidence>
<dbReference type="InterPro" id="IPR002355">
    <property type="entry name" value="Cu_oxidase_Cu_BS"/>
</dbReference>
<feature type="signal peptide" evidence="6">
    <location>
        <begin position="1"/>
        <end position="21"/>
    </location>
</feature>
<dbReference type="CDD" id="cd13884">
    <property type="entry name" value="CuRO_2_tcLCC_insect_like"/>
    <property type="match status" value="1"/>
</dbReference>
<dbReference type="InterPro" id="IPR001117">
    <property type="entry name" value="Cu-oxidase_2nd"/>
</dbReference>
<dbReference type="PANTHER" id="PTHR11709:SF394">
    <property type="entry name" value="FI03373P-RELATED"/>
    <property type="match status" value="1"/>
</dbReference>
<dbReference type="Pfam" id="PF07731">
    <property type="entry name" value="Cu-oxidase_2"/>
    <property type="match status" value="1"/>
</dbReference>
<dbReference type="FunFam" id="2.60.40.420:FF:000045">
    <property type="entry name" value="Laccase 2"/>
    <property type="match status" value="1"/>
</dbReference>
<evidence type="ECO:0000259" key="7">
    <source>
        <dbReference type="Pfam" id="PF00394"/>
    </source>
</evidence>
<keyword evidence="5" id="KW-1133">Transmembrane helix</keyword>
<dbReference type="CDD" id="cd13905">
    <property type="entry name" value="CuRO_3_tcLLC2_insect_like"/>
    <property type="match status" value="1"/>
</dbReference>
<feature type="domain" description="Plastocyanin-like" evidence="9">
    <location>
        <begin position="87"/>
        <end position="189"/>
    </location>
</feature>
<evidence type="ECO:0000256" key="4">
    <source>
        <dbReference type="ARBA" id="ARBA00023008"/>
    </source>
</evidence>
<dbReference type="SUPFAM" id="SSF49503">
    <property type="entry name" value="Cupredoxins"/>
    <property type="match status" value="3"/>
</dbReference>
<keyword evidence="2" id="KW-0479">Metal-binding</keyword>
<keyword evidence="5" id="KW-0812">Transmembrane</keyword>
<dbReference type="Pfam" id="PF07732">
    <property type="entry name" value="Cu-oxidase_3"/>
    <property type="match status" value="1"/>
</dbReference>
<gene>
    <name evidence="10" type="ORF">ACJMK2_043978</name>
</gene>
<evidence type="ECO:0000256" key="2">
    <source>
        <dbReference type="ARBA" id="ARBA00022723"/>
    </source>
</evidence>
<feature type="chain" id="PRO_5044801237" description="Laccase" evidence="6">
    <location>
        <begin position="22"/>
        <end position="701"/>
    </location>
</feature>
<dbReference type="Pfam" id="PF00394">
    <property type="entry name" value="Cu-oxidase"/>
    <property type="match status" value="1"/>
</dbReference>
<evidence type="ECO:0000259" key="8">
    <source>
        <dbReference type="Pfam" id="PF07731"/>
    </source>
</evidence>
<dbReference type="InterPro" id="IPR011707">
    <property type="entry name" value="Cu-oxidase-like_N"/>
</dbReference>
<keyword evidence="6" id="KW-0732">Signal</keyword>
<comment type="caution">
    <text evidence="10">The sequence shown here is derived from an EMBL/GenBank/DDBJ whole genome shotgun (WGS) entry which is preliminary data.</text>
</comment>
<evidence type="ECO:0000256" key="1">
    <source>
        <dbReference type="ARBA" id="ARBA00010609"/>
    </source>
</evidence>
<evidence type="ECO:0000313" key="10">
    <source>
        <dbReference type="EMBL" id="KAL3866697.1"/>
    </source>
</evidence>
<sequence length="701" mass="78543">MASCSFTILAILIIVTRAVIGEDECSEAATVCEFYLELDHRPTMMKGDDLVYANNGHIYKYDVINTSTASPIDLSEVITADGWENPRLVTVFNGTMPGPPIIVYEGQTVVVHVKNSLKSEATTLHWHGLHQRGRPWMDGVPFVTQCPILPGQTFTYEFLAEPTGTFWYHSHMGGQRTMGAFGALIIRNRMKENAAQEHVMTIQDWNHDWDSELAYMKIQHGMYEGRKKVQPSMSVDGALLSIFKFQSGLINGRGRYHDPVSGKSNGAPLEVFEVEHGKAYMFRVIGVGTVYPFRISVDGHTLTIVASDGYEIESEVVESFIINPGERFDFIIYANSAISNYWIRGLSLEATSNHSAEAILRYNGAPNEEPTTSKRSCTQNNNCVVVNCPYSYYPLQDYTKCKSLDKLKAATYKYPAPDIEPGKFKEFFLNFGFPGTNSTPPSVNGHIFENPPVSAMTQPKEFHSSCDKAECGEDKLCTCSHVISIDDGDTVQLILSNMGNGRGYSHPVHLHGHAFHLIKMGYGQYNETTAKITGDNLDINCRGNPDRSMTFCNNATWANTSWLGGNVPGVELERPLRKDTIIVPTGGYVVIRLKADNPGLWNFHCHIEFHNHGGMQLLVNESFSIIPKPPPDFPTCWNFPSIYHAKRETNHNVFHENGNRYMILTWIFAAAFSGLLVYTLYAIHPHHGQMDEDKMPLLQEK</sequence>
<evidence type="ECO:0000256" key="3">
    <source>
        <dbReference type="ARBA" id="ARBA00023002"/>
    </source>
</evidence>
<dbReference type="CDD" id="cd13858">
    <property type="entry name" value="CuRO_1_tcLCC2_insect_like"/>
    <property type="match status" value="1"/>
</dbReference>
<dbReference type="InterPro" id="IPR008972">
    <property type="entry name" value="Cupredoxin"/>
</dbReference>
<dbReference type="Gene3D" id="2.60.40.420">
    <property type="entry name" value="Cupredoxins - blue copper proteins"/>
    <property type="match status" value="3"/>
</dbReference>
<dbReference type="PANTHER" id="PTHR11709">
    <property type="entry name" value="MULTI-COPPER OXIDASE"/>
    <property type="match status" value="1"/>
</dbReference>
<dbReference type="Proteomes" id="UP001634394">
    <property type="component" value="Unassembled WGS sequence"/>
</dbReference>
<evidence type="ECO:0000256" key="5">
    <source>
        <dbReference type="SAM" id="Phobius"/>
    </source>
</evidence>